<dbReference type="EMBL" id="KZ371652">
    <property type="protein sequence ID" value="PIO57037.1"/>
    <property type="molecule type" value="Genomic_DNA"/>
</dbReference>
<reference evidence="1 2" key="1">
    <citation type="submission" date="2015-09" db="EMBL/GenBank/DDBJ databases">
        <title>Draft genome of the parasitic nematode Teladorsagia circumcincta isolate WARC Sus (inbred).</title>
        <authorList>
            <person name="Mitreva M."/>
        </authorList>
    </citation>
    <scope>NUCLEOTIDE SEQUENCE [LARGE SCALE GENOMIC DNA]</scope>
    <source>
        <strain evidence="1 2">S</strain>
    </source>
</reference>
<accession>A0A2G9TGF4</accession>
<organism evidence="1 2">
    <name type="scientific">Teladorsagia circumcincta</name>
    <name type="common">Brown stomach worm</name>
    <name type="synonym">Ostertagia circumcincta</name>
    <dbReference type="NCBI Taxonomy" id="45464"/>
    <lineage>
        <taxon>Eukaryota</taxon>
        <taxon>Metazoa</taxon>
        <taxon>Ecdysozoa</taxon>
        <taxon>Nematoda</taxon>
        <taxon>Chromadorea</taxon>
        <taxon>Rhabditida</taxon>
        <taxon>Rhabditina</taxon>
        <taxon>Rhabditomorpha</taxon>
        <taxon>Strongyloidea</taxon>
        <taxon>Trichostrongylidae</taxon>
        <taxon>Teladorsagia</taxon>
    </lineage>
</organism>
<proteinExistence type="predicted"/>
<protein>
    <submittedName>
        <fullName evidence="1">Uncharacterized protein</fullName>
    </submittedName>
</protein>
<gene>
    <name evidence="1" type="ORF">TELCIR_21561</name>
</gene>
<evidence type="ECO:0000313" key="2">
    <source>
        <dbReference type="Proteomes" id="UP000230423"/>
    </source>
</evidence>
<name>A0A2G9TGF4_TELCI</name>
<keyword evidence="2" id="KW-1185">Reference proteome</keyword>
<dbReference type="Proteomes" id="UP000230423">
    <property type="component" value="Unassembled WGS sequence"/>
</dbReference>
<evidence type="ECO:0000313" key="1">
    <source>
        <dbReference type="EMBL" id="PIO57037.1"/>
    </source>
</evidence>
<dbReference type="AlphaFoldDB" id="A0A2G9TGF4"/>
<sequence>MKQQEVVDAVMKHHMEENEQLRSLSMKREEQLQALHERVSSLEKTLSPCQKENVRLRLEIDSLKEENEKYKIAFDMVKPVEKQVHM</sequence>